<accession>A0A9N9HRU6</accession>
<comment type="caution">
    <text evidence="1">The sequence shown here is derived from an EMBL/GenBank/DDBJ whole genome shotgun (WGS) entry which is preliminary data.</text>
</comment>
<sequence>LRTKSLSSGSKTLPTLILDLTDFRYNEKNMKSGYFTVRKSYKKIENYMIRYK</sequence>
<evidence type="ECO:0000313" key="2">
    <source>
        <dbReference type="Proteomes" id="UP000789570"/>
    </source>
</evidence>
<dbReference type="Proteomes" id="UP000789570">
    <property type="component" value="Unassembled WGS sequence"/>
</dbReference>
<proteinExistence type="predicted"/>
<reference evidence="1" key="1">
    <citation type="submission" date="2021-06" db="EMBL/GenBank/DDBJ databases">
        <authorList>
            <person name="Kallberg Y."/>
            <person name="Tangrot J."/>
            <person name="Rosling A."/>
        </authorList>
    </citation>
    <scope>NUCLEOTIDE SEQUENCE</scope>
    <source>
        <strain evidence="1">UK204</strain>
    </source>
</reference>
<name>A0A9N9HRU6_9GLOM</name>
<feature type="non-terminal residue" evidence="1">
    <location>
        <position position="1"/>
    </location>
</feature>
<dbReference type="AlphaFoldDB" id="A0A9N9HRU6"/>
<organism evidence="1 2">
    <name type="scientific">Funneliformis caledonium</name>
    <dbReference type="NCBI Taxonomy" id="1117310"/>
    <lineage>
        <taxon>Eukaryota</taxon>
        <taxon>Fungi</taxon>
        <taxon>Fungi incertae sedis</taxon>
        <taxon>Mucoromycota</taxon>
        <taxon>Glomeromycotina</taxon>
        <taxon>Glomeromycetes</taxon>
        <taxon>Glomerales</taxon>
        <taxon>Glomeraceae</taxon>
        <taxon>Funneliformis</taxon>
    </lineage>
</organism>
<gene>
    <name evidence="1" type="ORF">FCALED_LOCUS13551</name>
</gene>
<keyword evidence="2" id="KW-1185">Reference proteome</keyword>
<protein>
    <submittedName>
        <fullName evidence="1">5255_t:CDS:1</fullName>
    </submittedName>
</protein>
<evidence type="ECO:0000313" key="1">
    <source>
        <dbReference type="EMBL" id="CAG8702575.1"/>
    </source>
</evidence>
<dbReference type="EMBL" id="CAJVPQ010007993">
    <property type="protein sequence ID" value="CAG8702575.1"/>
    <property type="molecule type" value="Genomic_DNA"/>
</dbReference>